<evidence type="ECO:0000259" key="9">
    <source>
        <dbReference type="PROSITE" id="PS50106"/>
    </source>
</evidence>
<evidence type="ECO:0000256" key="3">
    <source>
        <dbReference type="ARBA" id="ARBA00022443"/>
    </source>
</evidence>
<accession>A0A9N7YGD7</accession>
<dbReference type="GO" id="GO:0045197">
    <property type="term" value="P:establishment or maintenance of epithelial cell apical/basal polarity"/>
    <property type="evidence" value="ECO:0007669"/>
    <property type="project" value="TreeGrafter"/>
</dbReference>
<feature type="domain" description="PDZ" evidence="9">
    <location>
        <begin position="302"/>
        <end position="351"/>
    </location>
</feature>
<dbReference type="Gene3D" id="2.30.42.10">
    <property type="match status" value="4"/>
</dbReference>
<dbReference type="AlphaFoldDB" id="A0A9N7YGD7"/>
<reference evidence="10" key="1">
    <citation type="submission" date="2020-03" db="EMBL/GenBank/DDBJ databases">
        <authorList>
            <person name="Weist P."/>
        </authorList>
    </citation>
    <scope>NUCLEOTIDE SEQUENCE</scope>
</reference>
<feature type="domain" description="SH3" evidence="7">
    <location>
        <begin position="494"/>
        <end position="564"/>
    </location>
</feature>
<feature type="compositionally biased region" description="Polar residues" evidence="6">
    <location>
        <begin position="355"/>
        <end position="370"/>
    </location>
</feature>
<sequence length="794" mass="89682">MFVSVWYAKKMGRRFINNVRKAKRHRQRMMMNGSEGELEYEEITLERGNSGLGFSIAGGTDNPHIGDDPSIFITKIIPGGAAAQDGRLRVNDSIVFVNDVDVREVTHSIAVEALKEAGPVVRLYVLRRRPPSERITQIKLMKGPKGKIREEEEEEEEERRGEERSLGFSIAGGAGNQHVPGDNSIYVTKIIEGGAAHRDGRLQIGDKILAVNHVSLEDVLHEDAVSALKNTGEVVYLKVATPTTQYIHPSDRYSPPDLTSSYMEPDYMCDYPQALPPPSPRRYSPVPRGMMGEDDYSREPRRVCVQRGSTGLGFNIVGGEDGEGIFISFILAGGPADLSGELRKGDQILSILRSSDPQNLRSSDPQNLRSSDPEILRSSDPQILRSSDPQILRSSDPQILRTSDPQILRTSDPEILRSSDPQILRSSDPQILSVNGVDLRYATHEQAAAALKNAGQTVTIVAQYRPEEYSRFEAKIHDLREQMMNSSSGSLRANRSFYIRALFDYDKQWDCGVLSQALDFNFGEVLHVMDSADDEWWQARRVSQQGELEELGYVPSKHRVERKEWSRMKSKGREGFVHSYELITQIEVDYARPVIILGPTKDRVNDDLLSEFPDKFGSCVPHTTRPQRDYEVDGRDYHFVSSREQMERDIQSHRFIEAGQYNNHLYGTSVQSVRQVAEQGKHSVMFNECVLQGKHCILDVSANAVRRLQAAQLHPVAIFIRPRSLENILDLNKRLSEDQARKALERAVKLEQDFLECFTAIVHGDSFEEVYHLVKAVIEEQSGPYIWVPARDRL</sequence>
<dbReference type="SUPFAM" id="SSF52540">
    <property type="entry name" value="P-loop containing nucleoside triphosphate hydrolases"/>
    <property type="match status" value="1"/>
</dbReference>
<proteinExistence type="inferred from homology"/>
<evidence type="ECO:0000256" key="5">
    <source>
        <dbReference type="PROSITE-ProRule" id="PRU00192"/>
    </source>
</evidence>
<feature type="compositionally biased region" description="Polar residues" evidence="6">
    <location>
        <begin position="379"/>
        <end position="409"/>
    </location>
</feature>
<dbReference type="InterPro" id="IPR050614">
    <property type="entry name" value="Synaptic_Scaffolding_LAP-MAGUK"/>
</dbReference>
<keyword evidence="11" id="KW-1185">Reference proteome</keyword>
<dbReference type="FunFam" id="2.30.42.10:FF:000002">
    <property type="entry name" value="Disks large homolog 4 isoform 2"/>
    <property type="match status" value="1"/>
</dbReference>
<dbReference type="InterPro" id="IPR019583">
    <property type="entry name" value="DLG1-4_PDZ_assoc"/>
</dbReference>
<dbReference type="GO" id="GO:0098839">
    <property type="term" value="C:postsynaptic density membrane"/>
    <property type="evidence" value="ECO:0007669"/>
    <property type="project" value="TreeGrafter"/>
</dbReference>
<dbReference type="FunFam" id="2.30.42.10:FF:000091">
    <property type="entry name" value="disks large homolog 1 isoform X8"/>
    <property type="match status" value="1"/>
</dbReference>
<feature type="domain" description="PDZ" evidence="9">
    <location>
        <begin position="430"/>
        <end position="466"/>
    </location>
</feature>
<dbReference type="SMART" id="SM00228">
    <property type="entry name" value="PDZ"/>
    <property type="match status" value="3"/>
</dbReference>
<comment type="subcellular location">
    <subcellularLocation>
        <location evidence="1">Membrane</location>
    </subcellularLocation>
</comment>
<dbReference type="InterPro" id="IPR027417">
    <property type="entry name" value="P-loop_NTPase"/>
</dbReference>
<dbReference type="GO" id="GO:0097113">
    <property type="term" value="P:AMPA glutamate receptor clustering"/>
    <property type="evidence" value="ECO:0007669"/>
    <property type="project" value="TreeGrafter"/>
</dbReference>
<feature type="domain" description="Guanylate kinase-like" evidence="8">
    <location>
        <begin position="591"/>
        <end position="779"/>
    </location>
</feature>
<feature type="region of interest" description="Disordered" evidence="6">
    <location>
        <begin position="142"/>
        <end position="176"/>
    </location>
</feature>
<evidence type="ECO:0000256" key="4">
    <source>
        <dbReference type="ARBA" id="ARBA00022737"/>
    </source>
</evidence>
<dbReference type="Pfam" id="PF00018">
    <property type="entry name" value="SH3_1"/>
    <property type="match status" value="1"/>
</dbReference>
<dbReference type="GO" id="GO:0035255">
    <property type="term" value="F:ionotropic glutamate receptor binding"/>
    <property type="evidence" value="ECO:0007669"/>
    <property type="project" value="TreeGrafter"/>
</dbReference>
<name>A0A9N7YGD7_PLEPL</name>
<dbReference type="PANTHER" id="PTHR23119:SF33">
    <property type="entry name" value="DISKS LARGE HOMOLOG 4"/>
    <property type="match status" value="1"/>
</dbReference>
<organism evidence="10 11">
    <name type="scientific">Pleuronectes platessa</name>
    <name type="common">European plaice</name>
    <dbReference type="NCBI Taxonomy" id="8262"/>
    <lineage>
        <taxon>Eukaryota</taxon>
        <taxon>Metazoa</taxon>
        <taxon>Chordata</taxon>
        <taxon>Craniata</taxon>
        <taxon>Vertebrata</taxon>
        <taxon>Euteleostomi</taxon>
        <taxon>Actinopterygii</taxon>
        <taxon>Neopterygii</taxon>
        <taxon>Teleostei</taxon>
        <taxon>Neoteleostei</taxon>
        <taxon>Acanthomorphata</taxon>
        <taxon>Carangaria</taxon>
        <taxon>Pleuronectiformes</taxon>
        <taxon>Pleuronectoidei</taxon>
        <taxon>Pleuronectidae</taxon>
        <taxon>Pleuronectes</taxon>
    </lineage>
</organism>
<dbReference type="GO" id="GO:0098970">
    <property type="term" value="P:postsynaptic neurotransmitter receptor diffusion trapping"/>
    <property type="evidence" value="ECO:0007669"/>
    <property type="project" value="TreeGrafter"/>
</dbReference>
<evidence type="ECO:0000256" key="2">
    <source>
        <dbReference type="ARBA" id="ARBA00007014"/>
    </source>
</evidence>
<dbReference type="Pfam" id="PF00625">
    <property type="entry name" value="Guanylate_kin"/>
    <property type="match status" value="1"/>
</dbReference>
<dbReference type="CDD" id="cd06723">
    <property type="entry name" value="PDZ1_Dlg1-2-4-like"/>
    <property type="match status" value="1"/>
</dbReference>
<dbReference type="GO" id="GO:0007268">
    <property type="term" value="P:chemical synaptic transmission"/>
    <property type="evidence" value="ECO:0007669"/>
    <property type="project" value="InterPro"/>
</dbReference>
<gene>
    <name evidence="10" type="ORF">PLEPLA_LOCUS11192</name>
</gene>
<dbReference type="Gene3D" id="2.30.30.40">
    <property type="entry name" value="SH3 Domains"/>
    <property type="match status" value="1"/>
</dbReference>
<dbReference type="InterPro" id="IPR001452">
    <property type="entry name" value="SH3_domain"/>
</dbReference>
<dbReference type="PANTHER" id="PTHR23119">
    <property type="entry name" value="DISCS LARGE"/>
    <property type="match status" value="1"/>
</dbReference>
<evidence type="ECO:0000259" key="8">
    <source>
        <dbReference type="PROSITE" id="PS50052"/>
    </source>
</evidence>
<dbReference type="PROSITE" id="PS50106">
    <property type="entry name" value="PDZ"/>
    <property type="match status" value="4"/>
</dbReference>
<dbReference type="SUPFAM" id="SSF50044">
    <property type="entry name" value="SH3-domain"/>
    <property type="match status" value="1"/>
</dbReference>
<keyword evidence="4" id="KW-0677">Repeat</keyword>
<dbReference type="CDD" id="cd06795">
    <property type="entry name" value="PDZ3_Dlg1-2-4-like"/>
    <property type="match status" value="1"/>
</dbReference>
<dbReference type="Gene3D" id="3.30.63.10">
    <property type="entry name" value="Guanylate Kinase phosphate binding domain"/>
    <property type="match status" value="1"/>
</dbReference>
<dbReference type="GO" id="GO:0016323">
    <property type="term" value="C:basolateral plasma membrane"/>
    <property type="evidence" value="ECO:0007669"/>
    <property type="project" value="TreeGrafter"/>
</dbReference>
<dbReference type="EMBL" id="CADEAL010000645">
    <property type="protein sequence ID" value="CAB1423274.1"/>
    <property type="molecule type" value="Genomic_DNA"/>
</dbReference>
<dbReference type="PIRSF" id="PIRSF001741">
    <property type="entry name" value="MAGUK_DLGH"/>
    <property type="match status" value="1"/>
</dbReference>
<dbReference type="SMART" id="SM00072">
    <property type="entry name" value="GuKc"/>
    <property type="match status" value="1"/>
</dbReference>
<dbReference type="InterPro" id="IPR008144">
    <property type="entry name" value="Guanylate_kin-like_dom"/>
</dbReference>
<protein>
    <submittedName>
        <fullName evidence="10">Uncharacterized protein</fullName>
    </submittedName>
</protein>
<dbReference type="SMART" id="SM00326">
    <property type="entry name" value="SH3"/>
    <property type="match status" value="1"/>
</dbReference>
<dbReference type="GO" id="GO:0043005">
    <property type="term" value="C:neuron projection"/>
    <property type="evidence" value="ECO:0007669"/>
    <property type="project" value="InterPro"/>
</dbReference>
<dbReference type="InterPro" id="IPR036028">
    <property type="entry name" value="SH3-like_dom_sf"/>
</dbReference>
<dbReference type="InterPro" id="IPR036034">
    <property type="entry name" value="PDZ_sf"/>
</dbReference>
<evidence type="ECO:0000259" key="7">
    <source>
        <dbReference type="PROSITE" id="PS50002"/>
    </source>
</evidence>
<dbReference type="GO" id="GO:0019901">
    <property type="term" value="F:protein kinase binding"/>
    <property type="evidence" value="ECO:0007669"/>
    <property type="project" value="TreeGrafter"/>
</dbReference>
<dbReference type="Pfam" id="PF00595">
    <property type="entry name" value="PDZ"/>
    <property type="match status" value="4"/>
</dbReference>
<dbReference type="Pfam" id="PF10600">
    <property type="entry name" value="PDZ_assoc"/>
    <property type="match status" value="1"/>
</dbReference>
<evidence type="ECO:0000313" key="11">
    <source>
        <dbReference type="Proteomes" id="UP001153269"/>
    </source>
</evidence>
<dbReference type="GO" id="GO:0098609">
    <property type="term" value="P:cell-cell adhesion"/>
    <property type="evidence" value="ECO:0007669"/>
    <property type="project" value="TreeGrafter"/>
</dbReference>
<dbReference type="PROSITE" id="PS00856">
    <property type="entry name" value="GUANYLATE_KINASE_1"/>
    <property type="match status" value="1"/>
</dbReference>
<feature type="domain" description="PDZ" evidence="9">
    <location>
        <begin position="137"/>
        <end position="243"/>
    </location>
</feature>
<dbReference type="InterPro" id="IPR020590">
    <property type="entry name" value="Guanylate_kinase_CS"/>
</dbReference>
<evidence type="ECO:0000256" key="1">
    <source>
        <dbReference type="ARBA" id="ARBA00004370"/>
    </source>
</evidence>
<feature type="domain" description="PDZ" evidence="9">
    <location>
        <begin position="42"/>
        <end position="129"/>
    </location>
</feature>
<dbReference type="InterPro" id="IPR016313">
    <property type="entry name" value="DLG1-like"/>
</dbReference>
<keyword evidence="3 5" id="KW-0728">SH3 domain</keyword>
<evidence type="ECO:0000313" key="10">
    <source>
        <dbReference type="EMBL" id="CAB1423274.1"/>
    </source>
</evidence>
<dbReference type="Proteomes" id="UP001153269">
    <property type="component" value="Unassembled WGS sequence"/>
</dbReference>
<dbReference type="PROSITE" id="PS50002">
    <property type="entry name" value="SH3"/>
    <property type="match status" value="1"/>
</dbReference>
<dbReference type="CDD" id="cd00071">
    <property type="entry name" value="GMPK"/>
    <property type="match status" value="1"/>
</dbReference>
<dbReference type="CDD" id="cd06724">
    <property type="entry name" value="PDZ2_Dlg1-2-4-like"/>
    <property type="match status" value="1"/>
</dbReference>
<dbReference type="PROSITE" id="PS50052">
    <property type="entry name" value="GUANYLATE_KINASE_2"/>
    <property type="match status" value="1"/>
</dbReference>
<comment type="similarity">
    <text evidence="2">Belongs to the MAGUK family.</text>
</comment>
<dbReference type="InterPro" id="IPR008145">
    <property type="entry name" value="GK/Ca_channel_bsu"/>
</dbReference>
<feature type="region of interest" description="Disordered" evidence="6">
    <location>
        <begin position="355"/>
        <end position="422"/>
    </location>
</feature>
<evidence type="ECO:0000256" key="6">
    <source>
        <dbReference type="SAM" id="MobiDB-lite"/>
    </source>
</evidence>
<dbReference type="InterPro" id="IPR001478">
    <property type="entry name" value="PDZ"/>
</dbReference>
<comment type="caution">
    <text evidence="10">The sequence shown here is derived from an EMBL/GenBank/DDBJ whole genome shotgun (WGS) entry which is preliminary data.</text>
</comment>
<dbReference type="FunFam" id="3.30.63.10:FF:000001">
    <property type="entry name" value="Disks large homolog 1 isoform 2"/>
    <property type="match status" value="1"/>
</dbReference>
<dbReference type="GO" id="GO:0031594">
    <property type="term" value="C:neuromuscular junction"/>
    <property type="evidence" value="ECO:0007669"/>
    <property type="project" value="InterPro"/>
</dbReference>
<dbReference type="SUPFAM" id="SSF50156">
    <property type="entry name" value="PDZ domain-like"/>
    <property type="match status" value="4"/>
</dbReference>
<dbReference type="Gene3D" id="3.40.50.300">
    <property type="entry name" value="P-loop containing nucleotide triphosphate hydrolases"/>
    <property type="match status" value="1"/>
</dbReference>